<evidence type="ECO:0000259" key="4">
    <source>
        <dbReference type="PROSITE" id="PS51084"/>
    </source>
</evidence>
<dbReference type="PATRIC" id="fig|743719.3.peg.2260"/>
<dbReference type="PRINTS" id="PR00332">
    <property type="entry name" value="HISTRIAD"/>
</dbReference>
<dbReference type="eggNOG" id="COG0537">
    <property type="taxonomic scope" value="Bacteria"/>
</dbReference>
<dbReference type="PANTHER" id="PTHR23089">
    <property type="entry name" value="HISTIDINE TRIAD HIT PROTEIN"/>
    <property type="match status" value="1"/>
</dbReference>
<feature type="active site" description="Tele-AMP-histidine intermediate" evidence="1">
    <location>
        <position position="121"/>
    </location>
</feature>
<dbReference type="Gene3D" id="3.30.428.10">
    <property type="entry name" value="HIT-like"/>
    <property type="match status" value="1"/>
</dbReference>
<proteinExistence type="predicted"/>
<feature type="short sequence motif" description="Histidine triad motif" evidence="2 3">
    <location>
        <begin position="119"/>
        <end position="123"/>
    </location>
</feature>
<dbReference type="InterPro" id="IPR036265">
    <property type="entry name" value="HIT-like_sf"/>
</dbReference>
<dbReference type="AlphaFoldDB" id="G4HE21"/>
<evidence type="ECO:0000256" key="1">
    <source>
        <dbReference type="PIRSR" id="PIRSR601310-1"/>
    </source>
</evidence>
<evidence type="ECO:0000256" key="3">
    <source>
        <dbReference type="PROSITE-ProRule" id="PRU00464"/>
    </source>
</evidence>
<dbReference type="STRING" id="743719.PaelaDRAFT_2232"/>
<dbReference type="InterPro" id="IPR011146">
    <property type="entry name" value="HIT-like"/>
</dbReference>
<dbReference type="Proteomes" id="UP000003891">
    <property type="component" value="Unassembled WGS sequence"/>
</dbReference>
<evidence type="ECO:0000256" key="2">
    <source>
        <dbReference type="PIRSR" id="PIRSR601310-3"/>
    </source>
</evidence>
<evidence type="ECO:0000313" key="6">
    <source>
        <dbReference type="Proteomes" id="UP000003891"/>
    </source>
</evidence>
<organism evidence="5 6">
    <name type="scientific">Paenibacillus lactis 154</name>
    <dbReference type="NCBI Taxonomy" id="743719"/>
    <lineage>
        <taxon>Bacteria</taxon>
        <taxon>Bacillati</taxon>
        <taxon>Bacillota</taxon>
        <taxon>Bacilli</taxon>
        <taxon>Bacillales</taxon>
        <taxon>Paenibacillaceae</taxon>
        <taxon>Paenibacillus</taxon>
    </lineage>
</organism>
<accession>G4HE21</accession>
<dbReference type="PROSITE" id="PS51084">
    <property type="entry name" value="HIT_2"/>
    <property type="match status" value="1"/>
</dbReference>
<reference evidence="5 6" key="1">
    <citation type="submission" date="2011-09" db="EMBL/GenBank/DDBJ databases">
        <title>The draft genome of Paenibacillus lactis 154.</title>
        <authorList>
            <consortium name="US DOE Joint Genome Institute (JGI-PGF)"/>
            <person name="Lucas S."/>
            <person name="Han J."/>
            <person name="Lapidus A."/>
            <person name="Cheng J.-F."/>
            <person name="Goodwin L."/>
            <person name="Pitluck S."/>
            <person name="Peters L."/>
            <person name="Land M.L."/>
            <person name="Hauser L."/>
            <person name="Siebers A."/>
            <person name="Thelen M."/>
            <person name="Hugenholtz P."/>
            <person name="Allgaier M."/>
            <person name="Woyke T.J."/>
        </authorList>
    </citation>
    <scope>NUCLEOTIDE SEQUENCE [LARGE SCALE GENOMIC DNA]</scope>
    <source>
        <strain evidence="5 6">154</strain>
    </source>
</reference>
<dbReference type="GO" id="GO:0003824">
    <property type="term" value="F:catalytic activity"/>
    <property type="evidence" value="ECO:0007669"/>
    <property type="project" value="InterPro"/>
</dbReference>
<gene>
    <name evidence="5" type="ORF">PaelaDRAFT_2232</name>
</gene>
<sequence>MDESPLFLYDGSMRLYERGNDVMDCIFCKIVNGDLPSTKVLENDKVLVFQNINPEAPVHVLIIPKKHISSMNDVQEEDLALIGEMHRAAQEAAAQLGIAESGYRLINNCGPNGEQTVFHLHYHLMGGKRLGALTGISPSHT</sequence>
<dbReference type="CDD" id="cd01276">
    <property type="entry name" value="PKCI_related"/>
    <property type="match status" value="1"/>
</dbReference>
<dbReference type="InterPro" id="IPR001310">
    <property type="entry name" value="Histidine_triad_HIT"/>
</dbReference>
<dbReference type="EMBL" id="AGIP01000004">
    <property type="protein sequence ID" value="EHB65090.1"/>
    <property type="molecule type" value="Genomic_DNA"/>
</dbReference>
<evidence type="ECO:0000313" key="5">
    <source>
        <dbReference type="EMBL" id="EHB65090.1"/>
    </source>
</evidence>
<name>G4HE21_9BACL</name>
<feature type="domain" description="HIT" evidence="4">
    <location>
        <begin position="26"/>
        <end position="135"/>
    </location>
</feature>
<protein>
    <submittedName>
        <fullName evidence="5">Histidine triad (HIT) protein</fullName>
    </submittedName>
</protein>
<dbReference type="SUPFAM" id="SSF54197">
    <property type="entry name" value="HIT-like"/>
    <property type="match status" value="1"/>
</dbReference>
<dbReference type="Pfam" id="PF11969">
    <property type="entry name" value="DcpS_C"/>
    <property type="match status" value="1"/>
</dbReference>